<dbReference type="AlphaFoldDB" id="A0A1G6UKM8"/>
<sequence length="478" mass="51397">MARKASARTSRSSPGRWIFWGLTRVGLPIALLYGLVWWRVDAAISRQVESLQAFADVQRGGSFFTFDGQMGVDSLEVAPRLPGAQGLRLRTGRVALETPGLGWMLKAGVFGMPQQLPRRMGISVANLEFEGVPSGPEAGFIGAYSAMPFEAAGCGVNAFSRSNLVDMGLPASDTVISARFEHSDAGIVNISWDLGTPGVGRLEWRLGVALPGGAGVSTDQLAQGRLANLSLAFIDEGFMQARNGWCTDRVTTSLADFNALHMESVRGLLRTVGLQPDADLLKAFGKFAADGGEFRIETRPSSALGLMQLASMQGEALRQALAPYVRVSGIDPVRFAFAEVRPMTLREQQVAAEVARTRLEDGVPLDPEIEEVVSDPPRIPAPQPPKQEIPLPARDGRIAYEDLAPYIGRELEVLSIYGSRRRGELVSHAQAQLVLRLPPAQGGFDLTIPAETVQTVRVLDAAAIQPDSSTDLTDAQAN</sequence>
<dbReference type="Proteomes" id="UP000199603">
    <property type="component" value="Unassembled WGS sequence"/>
</dbReference>
<dbReference type="OrthoDB" id="6415197at2"/>
<dbReference type="RefSeq" id="WP_091240291.1">
    <property type="nucleotide sequence ID" value="NZ_FNAG01000002.1"/>
</dbReference>
<keyword evidence="3" id="KW-1185">Reference proteome</keyword>
<reference evidence="2 3" key="1">
    <citation type="submission" date="2016-10" db="EMBL/GenBank/DDBJ databases">
        <authorList>
            <person name="de Groot N.N."/>
        </authorList>
    </citation>
    <scope>NUCLEOTIDE SEQUENCE [LARGE SCALE GENOMIC DNA]</scope>
    <source>
        <strain evidence="2 3">DSM 16957</strain>
    </source>
</reference>
<accession>A0A1G6UKM8</accession>
<gene>
    <name evidence="2" type="ORF">SAMN04488509_102355</name>
</gene>
<feature type="transmembrane region" description="Helical" evidence="1">
    <location>
        <begin position="21"/>
        <end position="40"/>
    </location>
</feature>
<proteinExistence type="predicted"/>
<keyword evidence="1" id="KW-1133">Transmembrane helix</keyword>
<dbReference type="STRING" id="265719.SAMN04488509_102355"/>
<evidence type="ECO:0000313" key="3">
    <source>
        <dbReference type="Proteomes" id="UP000199603"/>
    </source>
</evidence>
<name>A0A1G6UKM8_9GAMM</name>
<organism evidence="2 3">
    <name type="scientific">Aquimonas voraii</name>
    <dbReference type="NCBI Taxonomy" id="265719"/>
    <lineage>
        <taxon>Bacteria</taxon>
        <taxon>Pseudomonadati</taxon>
        <taxon>Pseudomonadota</taxon>
        <taxon>Gammaproteobacteria</taxon>
        <taxon>Lysobacterales</taxon>
        <taxon>Lysobacteraceae</taxon>
        <taxon>Aquimonas</taxon>
    </lineage>
</organism>
<protein>
    <submittedName>
        <fullName evidence="2">Uncharacterized protein</fullName>
    </submittedName>
</protein>
<dbReference type="EMBL" id="FNAG01000002">
    <property type="protein sequence ID" value="SDD41147.1"/>
    <property type="molecule type" value="Genomic_DNA"/>
</dbReference>
<keyword evidence="1" id="KW-0472">Membrane</keyword>
<keyword evidence="1" id="KW-0812">Transmembrane</keyword>
<evidence type="ECO:0000256" key="1">
    <source>
        <dbReference type="SAM" id="Phobius"/>
    </source>
</evidence>
<evidence type="ECO:0000313" key="2">
    <source>
        <dbReference type="EMBL" id="SDD41147.1"/>
    </source>
</evidence>